<protein>
    <submittedName>
        <fullName evidence="1">Uncharacterized protein</fullName>
    </submittedName>
</protein>
<evidence type="ECO:0000313" key="2">
    <source>
        <dbReference type="Proteomes" id="UP001374584"/>
    </source>
</evidence>
<evidence type="ECO:0000313" key="1">
    <source>
        <dbReference type="EMBL" id="KAK7348558.1"/>
    </source>
</evidence>
<proteinExistence type="predicted"/>
<gene>
    <name evidence="1" type="ORF">VNO80_23116</name>
</gene>
<dbReference type="EMBL" id="JAYMYR010000008">
    <property type="protein sequence ID" value="KAK7348558.1"/>
    <property type="molecule type" value="Genomic_DNA"/>
</dbReference>
<name>A0AAN9QZF4_PHACN</name>
<reference evidence="1 2" key="1">
    <citation type="submission" date="2024-01" db="EMBL/GenBank/DDBJ databases">
        <title>The genomes of 5 underutilized Papilionoideae crops provide insights into root nodulation and disease resistanc.</title>
        <authorList>
            <person name="Jiang F."/>
        </authorList>
    </citation>
    <scope>NUCLEOTIDE SEQUENCE [LARGE SCALE GENOMIC DNA]</scope>
    <source>
        <strain evidence="1">JINMINGXINNONG_FW02</strain>
        <tissue evidence="1">Leaves</tissue>
    </source>
</reference>
<comment type="caution">
    <text evidence="1">The sequence shown here is derived from an EMBL/GenBank/DDBJ whole genome shotgun (WGS) entry which is preliminary data.</text>
</comment>
<dbReference type="AlphaFoldDB" id="A0AAN9QZF4"/>
<keyword evidence="2" id="KW-1185">Reference proteome</keyword>
<dbReference type="Proteomes" id="UP001374584">
    <property type="component" value="Unassembled WGS sequence"/>
</dbReference>
<sequence length="66" mass="7646">MQHIEGLSLVKDSKDQWVWKEDASLVFMVSSAYRTLINDLSMDRCLFSGHSQGEDFGRHSKKLEEK</sequence>
<accession>A0AAN9QZF4</accession>
<organism evidence="1 2">
    <name type="scientific">Phaseolus coccineus</name>
    <name type="common">Scarlet runner bean</name>
    <name type="synonym">Phaseolus multiflorus</name>
    <dbReference type="NCBI Taxonomy" id="3886"/>
    <lineage>
        <taxon>Eukaryota</taxon>
        <taxon>Viridiplantae</taxon>
        <taxon>Streptophyta</taxon>
        <taxon>Embryophyta</taxon>
        <taxon>Tracheophyta</taxon>
        <taxon>Spermatophyta</taxon>
        <taxon>Magnoliopsida</taxon>
        <taxon>eudicotyledons</taxon>
        <taxon>Gunneridae</taxon>
        <taxon>Pentapetalae</taxon>
        <taxon>rosids</taxon>
        <taxon>fabids</taxon>
        <taxon>Fabales</taxon>
        <taxon>Fabaceae</taxon>
        <taxon>Papilionoideae</taxon>
        <taxon>50 kb inversion clade</taxon>
        <taxon>NPAAA clade</taxon>
        <taxon>indigoferoid/millettioid clade</taxon>
        <taxon>Phaseoleae</taxon>
        <taxon>Phaseolus</taxon>
    </lineage>
</organism>